<dbReference type="EMBL" id="UINC01173227">
    <property type="protein sequence ID" value="SVD78711.1"/>
    <property type="molecule type" value="Genomic_DNA"/>
</dbReference>
<accession>A0A382Y7B9</accession>
<protein>
    <submittedName>
        <fullName evidence="1">Uncharacterized protein</fullName>
    </submittedName>
</protein>
<name>A0A382Y7B9_9ZZZZ</name>
<dbReference type="AlphaFoldDB" id="A0A382Y7B9"/>
<sequence length="136" mass="15549">MLFIRELINQSQHEAIHMFMDAMSRSGAVVRSANLDTEVFTPHKDVGNMMGERRMAFSSAYRTMVGDCGEDNSHIIMVCFDNLYVYPTCPESLARLASSIQPALESLVKHYGTYRIEDARVVIRNYRAPKRKRGKE</sequence>
<gene>
    <name evidence="1" type="ORF">METZ01_LOCUS431565</name>
</gene>
<organism evidence="1">
    <name type="scientific">marine metagenome</name>
    <dbReference type="NCBI Taxonomy" id="408172"/>
    <lineage>
        <taxon>unclassified sequences</taxon>
        <taxon>metagenomes</taxon>
        <taxon>ecological metagenomes</taxon>
    </lineage>
</organism>
<reference evidence="1" key="1">
    <citation type="submission" date="2018-05" db="EMBL/GenBank/DDBJ databases">
        <authorList>
            <person name="Lanie J.A."/>
            <person name="Ng W.-L."/>
            <person name="Kazmierczak K.M."/>
            <person name="Andrzejewski T.M."/>
            <person name="Davidsen T.M."/>
            <person name="Wayne K.J."/>
            <person name="Tettelin H."/>
            <person name="Glass J.I."/>
            <person name="Rusch D."/>
            <person name="Podicherti R."/>
            <person name="Tsui H.-C.T."/>
            <person name="Winkler M.E."/>
        </authorList>
    </citation>
    <scope>NUCLEOTIDE SEQUENCE</scope>
</reference>
<proteinExistence type="predicted"/>
<evidence type="ECO:0000313" key="1">
    <source>
        <dbReference type="EMBL" id="SVD78711.1"/>
    </source>
</evidence>